<evidence type="ECO:0000256" key="5">
    <source>
        <dbReference type="SAM" id="MobiDB-lite"/>
    </source>
</evidence>
<dbReference type="EMBL" id="BNEA01000001">
    <property type="protein sequence ID" value="GHI50294.1"/>
    <property type="molecule type" value="Genomic_DNA"/>
</dbReference>
<dbReference type="RefSeq" id="WP_189991769.1">
    <property type="nucleotide sequence ID" value="NZ_BNCB01000003.1"/>
</dbReference>
<evidence type="ECO:0000256" key="2">
    <source>
        <dbReference type="ARBA" id="ARBA00023125"/>
    </source>
</evidence>
<keyword evidence="2 4" id="KW-0238">DNA-binding</keyword>
<accession>A0ABQ3R373</accession>
<evidence type="ECO:0000256" key="3">
    <source>
        <dbReference type="ARBA" id="ARBA00023163"/>
    </source>
</evidence>
<feature type="DNA-binding region" description="H-T-H motif" evidence="4">
    <location>
        <begin position="52"/>
        <end position="71"/>
    </location>
</feature>
<dbReference type="InterPro" id="IPR001647">
    <property type="entry name" value="HTH_TetR"/>
</dbReference>
<dbReference type="Proteomes" id="UP000646738">
    <property type="component" value="Unassembled WGS sequence"/>
</dbReference>
<evidence type="ECO:0000256" key="1">
    <source>
        <dbReference type="ARBA" id="ARBA00023015"/>
    </source>
</evidence>
<dbReference type="SUPFAM" id="SSF48498">
    <property type="entry name" value="Tetracyclin repressor-like, C-terminal domain"/>
    <property type="match status" value="1"/>
</dbReference>
<dbReference type="SUPFAM" id="SSF46689">
    <property type="entry name" value="Homeodomain-like"/>
    <property type="match status" value="1"/>
</dbReference>
<protein>
    <recommendedName>
        <fullName evidence="6">HTH tetR-type domain-containing protein</fullName>
    </recommendedName>
</protein>
<reference evidence="8" key="1">
    <citation type="submission" date="2023-07" db="EMBL/GenBank/DDBJ databases">
        <title>Whole genome shotgun sequence of Streptomyces achromogenes subsp. rubradiris NBRC 14000.</title>
        <authorList>
            <person name="Komaki H."/>
            <person name="Tamura T."/>
        </authorList>
    </citation>
    <scope>NUCLEOTIDE SEQUENCE [LARGE SCALE GENOMIC DNA]</scope>
    <source>
        <strain evidence="8">NBRC 14000</strain>
    </source>
</reference>
<dbReference type="Pfam" id="PF00440">
    <property type="entry name" value="TetR_N"/>
    <property type="match status" value="1"/>
</dbReference>
<dbReference type="InterPro" id="IPR009057">
    <property type="entry name" value="Homeodomain-like_sf"/>
</dbReference>
<keyword evidence="8" id="KW-1185">Reference proteome</keyword>
<evidence type="ECO:0000259" key="6">
    <source>
        <dbReference type="PROSITE" id="PS50977"/>
    </source>
</evidence>
<feature type="region of interest" description="Disordered" evidence="5">
    <location>
        <begin position="1"/>
        <end position="31"/>
    </location>
</feature>
<sequence>MSDTAARSTPAPVPAPVSGPAGAGGSPGEGRVHRTILRGAAQALRTHGRGVGMAEIARTAGVGRATLYRHFADREALFAELTQFAADECVRALRRADLCGAPVRDAVLAATRALLAVGREYWVVGLPGPASEPTRRELAVARPLSELAARGQREGVLRCDLPAERLGALHGALIQGALLYPQFIGEELEEAARSVTSLYFDGAARRRPEPQPAAIASATST</sequence>
<comment type="caution">
    <text evidence="7">The sequence shown here is derived from an EMBL/GenBank/DDBJ whole genome shotgun (WGS) entry which is preliminary data.</text>
</comment>
<keyword evidence="3" id="KW-0804">Transcription</keyword>
<evidence type="ECO:0000256" key="4">
    <source>
        <dbReference type="PROSITE-ProRule" id="PRU00335"/>
    </source>
</evidence>
<evidence type="ECO:0000313" key="7">
    <source>
        <dbReference type="EMBL" id="GHI50294.1"/>
    </source>
</evidence>
<dbReference type="InterPro" id="IPR050109">
    <property type="entry name" value="HTH-type_TetR-like_transc_reg"/>
</dbReference>
<dbReference type="PRINTS" id="PR00455">
    <property type="entry name" value="HTHTETR"/>
</dbReference>
<organism evidence="7 8">
    <name type="scientific">Streptomyces rubradiris</name>
    <name type="common">Streptomyces achromogenes subsp. rubradiris</name>
    <dbReference type="NCBI Taxonomy" id="285531"/>
    <lineage>
        <taxon>Bacteria</taxon>
        <taxon>Bacillati</taxon>
        <taxon>Actinomycetota</taxon>
        <taxon>Actinomycetes</taxon>
        <taxon>Kitasatosporales</taxon>
        <taxon>Streptomycetaceae</taxon>
        <taxon>Streptomyces</taxon>
    </lineage>
</organism>
<dbReference type="PANTHER" id="PTHR30055">
    <property type="entry name" value="HTH-TYPE TRANSCRIPTIONAL REGULATOR RUTR"/>
    <property type="match status" value="1"/>
</dbReference>
<dbReference type="InterPro" id="IPR036271">
    <property type="entry name" value="Tet_transcr_reg_TetR-rel_C_sf"/>
</dbReference>
<feature type="domain" description="HTH tetR-type" evidence="6">
    <location>
        <begin position="30"/>
        <end position="89"/>
    </location>
</feature>
<name>A0ABQ3R373_STRRR</name>
<dbReference type="PROSITE" id="PS50977">
    <property type="entry name" value="HTH_TETR_2"/>
    <property type="match status" value="1"/>
</dbReference>
<gene>
    <name evidence="7" type="ORF">Srubr_01400</name>
</gene>
<dbReference type="Gene3D" id="1.10.357.10">
    <property type="entry name" value="Tetracycline Repressor, domain 2"/>
    <property type="match status" value="1"/>
</dbReference>
<dbReference type="PANTHER" id="PTHR30055:SF234">
    <property type="entry name" value="HTH-TYPE TRANSCRIPTIONAL REGULATOR BETI"/>
    <property type="match status" value="1"/>
</dbReference>
<keyword evidence="1" id="KW-0805">Transcription regulation</keyword>
<evidence type="ECO:0000313" key="8">
    <source>
        <dbReference type="Proteomes" id="UP000646738"/>
    </source>
</evidence>
<feature type="compositionally biased region" description="Low complexity" evidence="5">
    <location>
        <begin position="1"/>
        <end position="10"/>
    </location>
</feature>
<proteinExistence type="predicted"/>